<keyword evidence="3" id="KW-1185">Reference proteome</keyword>
<dbReference type="RefSeq" id="WP_143917472.1">
    <property type="nucleotide sequence ID" value="NZ_CANMIK010000048.1"/>
</dbReference>
<evidence type="ECO:0000313" key="3">
    <source>
        <dbReference type="Proteomes" id="UP000318833"/>
    </source>
</evidence>
<gene>
    <name evidence="2" type="ORF">FOF46_18405</name>
</gene>
<dbReference type="OrthoDB" id="676730at2"/>
<proteinExistence type="predicted"/>
<evidence type="ECO:0000313" key="2">
    <source>
        <dbReference type="EMBL" id="TSE06680.1"/>
    </source>
</evidence>
<name>A0A554VGX0_9FLAO</name>
<protein>
    <recommendedName>
        <fullName evidence="4">Type II secretion system protein GspC N-terminal domain-containing protein</fullName>
    </recommendedName>
</protein>
<dbReference type="EMBL" id="VLNR01000042">
    <property type="protein sequence ID" value="TSE06680.1"/>
    <property type="molecule type" value="Genomic_DNA"/>
</dbReference>
<keyword evidence="1" id="KW-0472">Membrane</keyword>
<comment type="caution">
    <text evidence="2">The sequence shown here is derived from an EMBL/GenBank/DDBJ whole genome shotgun (WGS) entry which is preliminary data.</text>
</comment>
<keyword evidence="1" id="KW-0812">Transmembrane</keyword>
<reference evidence="2 3" key="1">
    <citation type="submission" date="2019-07" db="EMBL/GenBank/DDBJ databases">
        <title>The draft genome sequence of Aquimarina algiphila M91.</title>
        <authorList>
            <person name="Meng X."/>
        </authorList>
    </citation>
    <scope>NUCLEOTIDE SEQUENCE [LARGE SCALE GENOMIC DNA]</scope>
    <source>
        <strain evidence="2 3">M91</strain>
    </source>
</reference>
<keyword evidence="1" id="KW-1133">Transmembrane helix</keyword>
<sequence>MLKGKKALYILLPLVALIWGAIIVQVVDAFSDDDPVSLGTTSVDIKPLKTKEREKFTLGIVERDPFLGTLYQPKKKESKPRSRVKKVDLVWPSIRYKGVVSGQNSAKAIYLIEINGTDQLMNLRQTIDGITLQRGKSSSVLLRYKGKTKDFKITN</sequence>
<accession>A0A554VGX0</accession>
<evidence type="ECO:0000256" key="1">
    <source>
        <dbReference type="SAM" id="Phobius"/>
    </source>
</evidence>
<organism evidence="2 3">
    <name type="scientific">Aquimarina algiphila</name>
    <dbReference type="NCBI Taxonomy" id="2047982"/>
    <lineage>
        <taxon>Bacteria</taxon>
        <taxon>Pseudomonadati</taxon>
        <taxon>Bacteroidota</taxon>
        <taxon>Flavobacteriia</taxon>
        <taxon>Flavobacteriales</taxon>
        <taxon>Flavobacteriaceae</taxon>
        <taxon>Aquimarina</taxon>
    </lineage>
</organism>
<evidence type="ECO:0008006" key="4">
    <source>
        <dbReference type="Google" id="ProtNLM"/>
    </source>
</evidence>
<feature type="transmembrane region" description="Helical" evidence="1">
    <location>
        <begin position="7"/>
        <end position="27"/>
    </location>
</feature>
<dbReference type="AlphaFoldDB" id="A0A554VGX0"/>
<dbReference type="Proteomes" id="UP000318833">
    <property type="component" value="Unassembled WGS sequence"/>
</dbReference>